<gene>
    <name evidence="2" type="ORF">H9787_05650</name>
</gene>
<comment type="caution">
    <text evidence="2">The sequence shown here is derived from an EMBL/GenBank/DDBJ whole genome shotgun (WGS) entry which is preliminary data.</text>
</comment>
<dbReference type="InterPro" id="IPR021354">
    <property type="entry name" value="DUF2975"/>
</dbReference>
<accession>A0A9D2RRN5</accession>
<evidence type="ECO:0000313" key="3">
    <source>
        <dbReference type="Proteomes" id="UP000823824"/>
    </source>
</evidence>
<feature type="transmembrane region" description="Helical" evidence="1">
    <location>
        <begin position="127"/>
        <end position="149"/>
    </location>
</feature>
<dbReference type="Pfam" id="PF11188">
    <property type="entry name" value="DUF2975"/>
    <property type="match status" value="1"/>
</dbReference>
<feature type="transmembrane region" description="Helical" evidence="1">
    <location>
        <begin position="85"/>
        <end position="107"/>
    </location>
</feature>
<protein>
    <submittedName>
        <fullName evidence="2">DUF2975 domain-containing protein</fullName>
    </submittedName>
</protein>
<evidence type="ECO:0000256" key="1">
    <source>
        <dbReference type="SAM" id="Phobius"/>
    </source>
</evidence>
<reference evidence="2" key="2">
    <citation type="submission" date="2021-04" db="EMBL/GenBank/DDBJ databases">
        <authorList>
            <person name="Gilroy R."/>
        </authorList>
    </citation>
    <scope>NUCLEOTIDE SEQUENCE</scope>
    <source>
        <strain evidence="2">ChiBcec18-1249</strain>
    </source>
</reference>
<dbReference type="Proteomes" id="UP000823824">
    <property type="component" value="Unassembled WGS sequence"/>
</dbReference>
<organism evidence="2 3">
    <name type="scientific">Candidatus Oscillibacter excrementigallinarum</name>
    <dbReference type="NCBI Taxonomy" id="2838716"/>
    <lineage>
        <taxon>Bacteria</taxon>
        <taxon>Bacillati</taxon>
        <taxon>Bacillota</taxon>
        <taxon>Clostridia</taxon>
        <taxon>Eubacteriales</taxon>
        <taxon>Oscillospiraceae</taxon>
        <taxon>Oscillibacter</taxon>
    </lineage>
</organism>
<reference evidence="2" key="1">
    <citation type="journal article" date="2021" name="PeerJ">
        <title>Extensive microbial diversity within the chicken gut microbiome revealed by metagenomics and culture.</title>
        <authorList>
            <person name="Gilroy R."/>
            <person name="Ravi A."/>
            <person name="Getino M."/>
            <person name="Pursley I."/>
            <person name="Horton D.L."/>
            <person name="Alikhan N.F."/>
            <person name="Baker D."/>
            <person name="Gharbi K."/>
            <person name="Hall N."/>
            <person name="Watson M."/>
            <person name="Adriaenssens E.M."/>
            <person name="Foster-Nyarko E."/>
            <person name="Jarju S."/>
            <person name="Secka A."/>
            <person name="Antonio M."/>
            <person name="Oren A."/>
            <person name="Chaudhuri R.R."/>
            <person name="La Ragione R."/>
            <person name="Hildebrand F."/>
            <person name="Pallen M.J."/>
        </authorList>
    </citation>
    <scope>NUCLEOTIDE SEQUENCE</scope>
    <source>
        <strain evidence="2">ChiBcec18-1249</strain>
    </source>
</reference>
<keyword evidence="1" id="KW-1133">Transmembrane helix</keyword>
<evidence type="ECO:0000313" key="2">
    <source>
        <dbReference type="EMBL" id="HJB13178.1"/>
    </source>
</evidence>
<feature type="transmembrane region" description="Helical" evidence="1">
    <location>
        <begin position="61"/>
        <end position="78"/>
    </location>
</feature>
<name>A0A9D2RRN5_9FIRM</name>
<feature type="transmembrane region" description="Helical" evidence="1">
    <location>
        <begin position="161"/>
        <end position="180"/>
    </location>
</feature>
<dbReference type="AlphaFoldDB" id="A0A9D2RRN5"/>
<sequence length="194" mass="21058">MSDTTVRKIARGLRVLLILTIALIALAVLLVPVSVMANEENLFGGAGTFLYDLLHPAPDDITATGVAAIFLSWIWVWGTGTRALTALFLVACGICTVLILLQGLRVLNTILRGTPFSPRNAGRLRRAAVYSFCIAGAAVVRTVWGLWFYQSLRPLATYNALFVPVFAVFGLLCLVMSALFRQAAEMQAENDLTI</sequence>
<keyword evidence="1" id="KW-0472">Membrane</keyword>
<proteinExistence type="predicted"/>
<keyword evidence="1" id="KW-0812">Transmembrane</keyword>
<dbReference type="EMBL" id="DWZJ01000048">
    <property type="protein sequence ID" value="HJB13178.1"/>
    <property type="molecule type" value="Genomic_DNA"/>
</dbReference>